<dbReference type="Proteomes" id="UP000501802">
    <property type="component" value="Chromosome"/>
</dbReference>
<keyword evidence="3" id="KW-1185">Reference proteome</keyword>
<dbReference type="KEGG" id="spib:G8759_05160"/>
<sequence length="134" mass="14757">MAAIFTENAGRFLTPYETKSMTSAYRDRKLAVGLAKDDYVRSEYFGINQIKQLLNHPDCVGIRVHHAKRWEDIDGKPTEEGIGQLKPRVLLTAVDAKGKDITIQNSTSGLKDGPEDGDTLGDGLPCPRHCADTN</sequence>
<evidence type="ECO:0000256" key="1">
    <source>
        <dbReference type="SAM" id="MobiDB-lite"/>
    </source>
</evidence>
<organism evidence="2 3">
    <name type="scientific">Spirosoma aureum</name>
    <dbReference type="NCBI Taxonomy" id="2692134"/>
    <lineage>
        <taxon>Bacteria</taxon>
        <taxon>Pseudomonadati</taxon>
        <taxon>Bacteroidota</taxon>
        <taxon>Cytophagia</taxon>
        <taxon>Cytophagales</taxon>
        <taxon>Cytophagaceae</taxon>
        <taxon>Spirosoma</taxon>
    </lineage>
</organism>
<reference evidence="2 3" key="1">
    <citation type="submission" date="2020-03" db="EMBL/GenBank/DDBJ databases">
        <authorList>
            <person name="Kim M.K."/>
        </authorList>
    </citation>
    <scope>NUCLEOTIDE SEQUENCE [LARGE SCALE GENOMIC DNA]</scope>
    <source>
        <strain evidence="2 3">BT328</strain>
    </source>
</reference>
<accession>A0A6G9AHX0</accession>
<dbReference type="EMBL" id="CP050063">
    <property type="protein sequence ID" value="QIP12061.1"/>
    <property type="molecule type" value="Genomic_DNA"/>
</dbReference>
<proteinExistence type="predicted"/>
<evidence type="ECO:0000313" key="2">
    <source>
        <dbReference type="EMBL" id="QIP12061.1"/>
    </source>
</evidence>
<evidence type="ECO:0000313" key="3">
    <source>
        <dbReference type="Proteomes" id="UP000501802"/>
    </source>
</evidence>
<feature type="region of interest" description="Disordered" evidence="1">
    <location>
        <begin position="103"/>
        <end position="126"/>
    </location>
</feature>
<dbReference type="RefSeq" id="WP_167205847.1">
    <property type="nucleotide sequence ID" value="NZ_CP050063.1"/>
</dbReference>
<dbReference type="AlphaFoldDB" id="A0A6G9AHX0"/>
<protein>
    <submittedName>
        <fullName evidence="2">Uncharacterized protein</fullName>
    </submittedName>
</protein>
<gene>
    <name evidence="2" type="ORF">G8759_05160</name>
</gene>
<name>A0A6G9AHX0_9BACT</name>